<evidence type="ECO:0000256" key="7">
    <source>
        <dbReference type="ARBA" id="ARBA00023004"/>
    </source>
</evidence>
<evidence type="ECO:0000256" key="4">
    <source>
        <dbReference type="ARBA" id="ARBA00022660"/>
    </source>
</evidence>
<organism evidence="11 12">
    <name type="scientific">Azospirillum oryzae</name>
    <dbReference type="NCBI Taxonomy" id="286727"/>
    <lineage>
        <taxon>Bacteria</taxon>
        <taxon>Pseudomonadati</taxon>
        <taxon>Pseudomonadota</taxon>
        <taxon>Alphaproteobacteria</taxon>
        <taxon>Rhodospirillales</taxon>
        <taxon>Azospirillaceae</taxon>
        <taxon>Azospirillum</taxon>
    </lineage>
</organism>
<evidence type="ECO:0000256" key="1">
    <source>
        <dbReference type="ARBA" id="ARBA00001926"/>
    </source>
</evidence>
<reference evidence="11 12" key="1">
    <citation type="submission" date="2020-06" db="EMBL/GenBank/DDBJ databases">
        <title>Complete genome of Azosprillum oryzae KACC14407.</title>
        <authorList>
            <person name="Kim M."/>
            <person name="Park Y.-J."/>
            <person name="Shin J.-H."/>
        </authorList>
    </citation>
    <scope>NUCLEOTIDE SEQUENCE [LARGE SCALE GENOMIC DNA]</scope>
    <source>
        <strain evidence="11 12">KACC 14407</strain>
    </source>
</reference>
<dbReference type="PANTHER" id="PTHR35008:SF4">
    <property type="entry name" value="BLL4482 PROTEIN"/>
    <property type="match status" value="1"/>
</dbReference>
<evidence type="ECO:0000256" key="8">
    <source>
        <dbReference type="PROSITE-ProRule" id="PRU00433"/>
    </source>
</evidence>
<dbReference type="PROSITE" id="PS51007">
    <property type="entry name" value="CYTC"/>
    <property type="match status" value="1"/>
</dbReference>
<evidence type="ECO:0000313" key="11">
    <source>
        <dbReference type="EMBL" id="QKS50819.1"/>
    </source>
</evidence>
<feature type="domain" description="Cytochrome c" evidence="10">
    <location>
        <begin position="40"/>
        <end position="138"/>
    </location>
</feature>
<feature type="chain" id="PRO_5028920819" evidence="9">
    <location>
        <begin position="29"/>
        <end position="155"/>
    </location>
</feature>
<evidence type="ECO:0000256" key="2">
    <source>
        <dbReference type="ARBA" id="ARBA00022448"/>
    </source>
</evidence>
<evidence type="ECO:0000313" key="12">
    <source>
        <dbReference type="Proteomes" id="UP000509702"/>
    </source>
</evidence>
<dbReference type="InterPro" id="IPR051459">
    <property type="entry name" value="Cytochrome_c-type_DH"/>
</dbReference>
<dbReference type="Gene3D" id="1.10.760.10">
    <property type="entry name" value="Cytochrome c-like domain"/>
    <property type="match status" value="1"/>
</dbReference>
<evidence type="ECO:0000259" key="10">
    <source>
        <dbReference type="PROSITE" id="PS51007"/>
    </source>
</evidence>
<keyword evidence="5 8" id="KW-0479">Metal-binding</keyword>
<comment type="cofactor">
    <cofactor evidence="1">
        <name>heme c</name>
        <dbReference type="ChEBI" id="CHEBI:61717"/>
    </cofactor>
</comment>
<gene>
    <name evidence="11" type="ORF">HUE56_09735</name>
</gene>
<evidence type="ECO:0000256" key="9">
    <source>
        <dbReference type="SAM" id="SignalP"/>
    </source>
</evidence>
<sequence>MVVKKALKVGIGLALAAVVALAGAVMFAGPKVSADPTDAAQVARGKMVYAEQCASCHGTRLEGQTNWQSRKADGRLPAPPHDATGHTWHHPDEDLFRITKQGIAAFAPPGYSSDMPAFGGKLSDADIWAVLAFIKSSWPEDIRRRHAAMSEQSKK</sequence>
<dbReference type="SUPFAM" id="SSF46626">
    <property type="entry name" value="Cytochrome c"/>
    <property type="match status" value="1"/>
</dbReference>
<keyword evidence="7 8" id="KW-0408">Iron</keyword>
<dbReference type="EMBL" id="CP054619">
    <property type="protein sequence ID" value="QKS50819.1"/>
    <property type="molecule type" value="Genomic_DNA"/>
</dbReference>
<keyword evidence="3 8" id="KW-0349">Heme</keyword>
<dbReference type="KEGG" id="aoz:HUE56_09735"/>
<dbReference type="OrthoDB" id="9811281at2"/>
<name>A0A6N1AHW4_9PROT</name>
<keyword evidence="12" id="KW-1185">Reference proteome</keyword>
<keyword evidence="6" id="KW-0249">Electron transport</keyword>
<dbReference type="PRINTS" id="PR00605">
    <property type="entry name" value="CYTCHROMECIC"/>
</dbReference>
<feature type="signal peptide" evidence="9">
    <location>
        <begin position="1"/>
        <end position="28"/>
    </location>
</feature>
<proteinExistence type="predicted"/>
<keyword evidence="4" id="KW-0679">Respiratory chain</keyword>
<keyword evidence="2" id="KW-0813">Transport</keyword>
<dbReference type="InterPro" id="IPR036909">
    <property type="entry name" value="Cyt_c-like_dom_sf"/>
</dbReference>
<accession>A0A6N1AHW4</accession>
<dbReference type="InterPro" id="IPR009056">
    <property type="entry name" value="Cyt_c-like_dom"/>
</dbReference>
<dbReference type="GO" id="GO:0009055">
    <property type="term" value="F:electron transfer activity"/>
    <property type="evidence" value="ECO:0007669"/>
    <property type="project" value="InterPro"/>
</dbReference>
<keyword evidence="9" id="KW-0732">Signal</keyword>
<evidence type="ECO:0000256" key="3">
    <source>
        <dbReference type="ARBA" id="ARBA00022617"/>
    </source>
</evidence>
<dbReference type="PANTHER" id="PTHR35008">
    <property type="entry name" value="BLL4482 PROTEIN-RELATED"/>
    <property type="match status" value="1"/>
</dbReference>
<protein>
    <submittedName>
        <fullName evidence="11">C-type cytochrome</fullName>
    </submittedName>
</protein>
<evidence type="ECO:0000256" key="6">
    <source>
        <dbReference type="ARBA" id="ARBA00022982"/>
    </source>
</evidence>
<dbReference type="GO" id="GO:0020037">
    <property type="term" value="F:heme binding"/>
    <property type="evidence" value="ECO:0007669"/>
    <property type="project" value="InterPro"/>
</dbReference>
<evidence type="ECO:0000256" key="5">
    <source>
        <dbReference type="ARBA" id="ARBA00022723"/>
    </source>
</evidence>
<dbReference type="AlphaFoldDB" id="A0A6N1AHW4"/>
<dbReference type="GO" id="GO:0005506">
    <property type="term" value="F:iron ion binding"/>
    <property type="evidence" value="ECO:0007669"/>
    <property type="project" value="InterPro"/>
</dbReference>
<dbReference type="Proteomes" id="UP000509702">
    <property type="component" value="Chromosome"/>
</dbReference>
<dbReference type="InterPro" id="IPR008168">
    <property type="entry name" value="Cyt_C_IC"/>
</dbReference>
<dbReference type="Pfam" id="PF13442">
    <property type="entry name" value="Cytochrome_CBB3"/>
    <property type="match status" value="1"/>
</dbReference>